<dbReference type="GO" id="GO:0000166">
    <property type="term" value="F:nucleotide binding"/>
    <property type="evidence" value="ECO:0007669"/>
    <property type="project" value="UniProtKB-KW"/>
</dbReference>
<feature type="domain" description="Cyclic nucleotide-binding" evidence="11">
    <location>
        <begin position="691"/>
        <end position="797"/>
    </location>
</feature>
<dbReference type="Pfam" id="PF00027">
    <property type="entry name" value="cNMP_binding"/>
    <property type="match status" value="1"/>
</dbReference>
<feature type="domain" description="Cyclic nucleotide-binding" evidence="11">
    <location>
        <begin position="818"/>
        <end position="890"/>
    </location>
</feature>
<dbReference type="GO" id="GO:0005829">
    <property type="term" value="C:cytosol"/>
    <property type="evidence" value="ECO:0007669"/>
    <property type="project" value="UniProtKB-ARBA"/>
</dbReference>
<dbReference type="SUPFAM" id="SSF51206">
    <property type="entry name" value="cAMP-binding domain-like"/>
    <property type="match status" value="2"/>
</dbReference>
<dbReference type="SMART" id="SM00849">
    <property type="entry name" value="Lactamase_B"/>
    <property type="match status" value="1"/>
</dbReference>
<evidence type="ECO:0000256" key="5">
    <source>
        <dbReference type="ARBA" id="ARBA00022737"/>
    </source>
</evidence>
<proteinExistence type="inferred from homology"/>
<dbReference type="Gene3D" id="2.60.120.10">
    <property type="entry name" value="Jelly Rolls"/>
    <property type="match status" value="2"/>
</dbReference>
<evidence type="ECO:0000256" key="2">
    <source>
        <dbReference type="ARBA" id="ARBA00004496"/>
    </source>
</evidence>
<dbReference type="SMART" id="SM00100">
    <property type="entry name" value="cNMP"/>
    <property type="match status" value="2"/>
</dbReference>
<dbReference type="GO" id="GO:0016787">
    <property type="term" value="F:hydrolase activity"/>
    <property type="evidence" value="ECO:0007669"/>
    <property type="project" value="UniProtKB-KW"/>
</dbReference>
<comment type="similarity">
    <text evidence="9">Belongs to the metallo-beta-lactamase superfamily. cNMP phosphodiesterase family.</text>
</comment>
<dbReference type="CDD" id="cd00038">
    <property type="entry name" value="CAP_ED"/>
    <property type="match status" value="2"/>
</dbReference>
<keyword evidence="6" id="KW-0547">Nucleotide-binding</keyword>
<dbReference type="PANTHER" id="PTHR24567:SF26">
    <property type="entry name" value="REGULATORY PROTEIN YEIL"/>
    <property type="match status" value="1"/>
</dbReference>
<dbReference type="FunFam" id="3.60.15.10:FF:000029">
    <property type="entry name" value="Cyclic nucleotide-binding domain protein"/>
    <property type="match status" value="1"/>
</dbReference>
<evidence type="ECO:0000256" key="8">
    <source>
        <dbReference type="ARBA" id="ARBA00022842"/>
    </source>
</evidence>
<dbReference type="InterPro" id="IPR001279">
    <property type="entry name" value="Metallo-B-lactamas"/>
</dbReference>
<evidence type="ECO:0000256" key="4">
    <source>
        <dbReference type="ARBA" id="ARBA00022723"/>
    </source>
</evidence>
<keyword evidence="3" id="KW-0963">Cytoplasm</keyword>
<evidence type="ECO:0000256" key="6">
    <source>
        <dbReference type="ARBA" id="ARBA00022741"/>
    </source>
</evidence>
<dbReference type="CDD" id="cd07738">
    <property type="entry name" value="DdPDE5-like_MBL-fold"/>
    <property type="match status" value="1"/>
</dbReference>
<reference evidence="12" key="1">
    <citation type="submission" date="2021-01" db="EMBL/GenBank/DDBJ databases">
        <authorList>
            <person name="Corre E."/>
            <person name="Pelletier E."/>
            <person name="Niang G."/>
            <person name="Scheremetjew M."/>
            <person name="Finn R."/>
            <person name="Kale V."/>
            <person name="Holt S."/>
            <person name="Cochrane G."/>
            <person name="Meng A."/>
            <person name="Brown T."/>
            <person name="Cohen L."/>
        </authorList>
    </citation>
    <scope>NUCLEOTIDE SEQUENCE</scope>
    <source>
        <strain evidence="12">SPMC142</strain>
    </source>
</reference>
<dbReference type="EMBL" id="HBIQ01042406">
    <property type="protein sequence ID" value="CAE0553021.1"/>
    <property type="molecule type" value="Transcribed_RNA"/>
</dbReference>
<sequence length="941" mass="104474">MGCAASTKEQSERSGLGQLEAKRRCEMGEQSGRMSMSLHEGIVYDPDELIKRLEKLDEERHFIQQQLNRAHNAVELADTSISEEVDVPANRSRFSRVAPANSSIRFPTIRAIPESRGFSSSTSRAAYDRRASGLATSSFGPRLSHASYTSNGTGITQASPNSPSQLLAMVRRGRKRAQYNSRRQTATLTVMHENENVLLLPRGGVYVKTRHGPVQFGIPPETIKDTLRLGVDVPKMYVVGKERFNLKFGTNTAEFEFPAYYNFFIKGSRTTVVSSAEAASVIRSVMDEAIEGPVEDELYQDSEYSPFVEPSIYEARPDLHAEIGYFKEPRNGRKIETDTLLAFVKFEPSAELEGQMVASMAFEDGSVSIHDRGDVYDVLVDGELVASVPDWLASAIADPPHILMPSRSLASISSMDDFETPEFGVTILGAADGFTPTGTTAGFVLWMRGHGILVDPPAHSAHYLRLNGISSRKITHVILTHCHADHDAGTFQKILLEQRVTVMTTRTIMAAFIRKYALISDMPIDFLQRLFLFHSVKIAEPVHFQGGSIKFFYSLHALPCIGFRAELAGKSITYSGDTFYDPDGLIELEKRGIISEARRLSLLHDCSVQESDLLMHEAGVPPIHTPMSALQQLPERIRSKVKVIHCSDARAEEGGFEKVRPGFEHTIRIEAEPPLHAEANSIVQILMATDLFRSFDVASMVDVLSVITTRSYAAKEVICSSGEEGAYLRIIRSGTVNYERDGATRELRYCDYFGEGELLTDAKLPCTAVAATRVEMLEMAREDVRYLFRRRPLLMSRIQQRARLGYTASWAAIGANSVFATFSMSQVTQLQSLMQEQRVRAGEVVWRKGEEVSDVVLVGDAKLAFRELAAVPGAIKEDLEPFGEGALLVNVYALENRLKHELTLNAVSEGTIFRIGGEDLLDFLDNNPGAFIWMRDTLVVC</sequence>
<dbReference type="Gene3D" id="3.60.15.10">
    <property type="entry name" value="Ribonuclease Z/Hydroxyacylglutathione hydrolase-like"/>
    <property type="match status" value="1"/>
</dbReference>
<dbReference type="InterPro" id="IPR014710">
    <property type="entry name" value="RmlC-like_jellyroll"/>
</dbReference>
<evidence type="ECO:0000256" key="1">
    <source>
        <dbReference type="ARBA" id="ARBA00001946"/>
    </source>
</evidence>
<dbReference type="SUPFAM" id="SSF56281">
    <property type="entry name" value="Metallo-hydrolase/oxidoreductase"/>
    <property type="match status" value="1"/>
</dbReference>
<dbReference type="PROSITE" id="PS50042">
    <property type="entry name" value="CNMP_BINDING_3"/>
    <property type="match status" value="2"/>
</dbReference>
<dbReference type="InterPro" id="IPR036866">
    <property type="entry name" value="RibonucZ/Hydroxyglut_hydro"/>
</dbReference>
<evidence type="ECO:0000256" key="3">
    <source>
        <dbReference type="ARBA" id="ARBA00022490"/>
    </source>
</evidence>
<evidence type="ECO:0000313" key="12">
    <source>
        <dbReference type="EMBL" id="CAE0553021.1"/>
    </source>
</evidence>
<accession>A0A7S3WEK4</accession>
<dbReference type="GO" id="GO:0003700">
    <property type="term" value="F:DNA-binding transcription factor activity"/>
    <property type="evidence" value="ECO:0007669"/>
    <property type="project" value="TreeGrafter"/>
</dbReference>
<keyword evidence="7" id="KW-0378">Hydrolase</keyword>
<keyword evidence="5" id="KW-0677">Repeat</keyword>
<dbReference type="InterPro" id="IPR000595">
    <property type="entry name" value="cNMP-bd_dom"/>
</dbReference>
<dbReference type="AlphaFoldDB" id="A0A7S3WEK4"/>
<comment type="cofactor">
    <cofactor evidence="1">
        <name>Mg(2+)</name>
        <dbReference type="ChEBI" id="CHEBI:18420"/>
    </cofactor>
</comment>
<protein>
    <recommendedName>
        <fullName evidence="11">Cyclic nucleotide-binding domain-containing protein</fullName>
    </recommendedName>
</protein>
<dbReference type="Pfam" id="PF23023">
    <property type="entry name" value="Anti-Pycsar_Apyc1"/>
    <property type="match status" value="1"/>
</dbReference>
<evidence type="ECO:0000256" key="10">
    <source>
        <dbReference type="SAM" id="MobiDB-lite"/>
    </source>
</evidence>
<evidence type="ECO:0000256" key="7">
    <source>
        <dbReference type="ARBA" id="ARBA00022801"/>
    </source>
</evidence>
<comment type="subcellular location">
    <subcellularLocation>
        <location evidence="2">Cytoplasm</location>
    </subcellularLocation>
</comment>
<evidence type="ECO:0000259" key="11">
    <source>
        <dbReference type="PROSITE" id="PS50042"/>
    </source>
</evidence>
<evidence type="ECO:0000256" key="9">
    <source>
        <dbReference type="ARBA" id="ARBA00061002"/>
    </source>
</evidence>
<feature type="region of interest" description="Disordered" evidence="10">
    <location>
        <begin position="1"/>
        <end position="22"/>
    </location>
</feature>
<dbReference type="InterPro" id="IPR050397">
    <property type="entry name" value="Env_Response_Regulators"/>
</dbReference>
<dbReference type="GO" id="GO:0046872">
    <property type="term" value="F:metal ion binding"/>
    <property type="evidence" value="ECO:0007669"/>
    <property type="project" value="UniProtKB-KW"/>
</dbReference>
<keyword evidence="4" id="KW-0479">Metal-binding</keyword>
<organism evidence="12">
    <name type="scientific">Strombidinopsis acuminata</name>
    <dbReference type="NCBI Taxonomy" id="141414"/>
    <lineage>
        <taxon>Eukaryota</taxon>
        <taxon>Sar</taxon>
        <taxon>Alveolata</taxon>
        <taxon>Ciliophora</taxon>
        <taxon>Intramacronucleata</taxon>
        <taxon>Spirotrichea</taxon>
        <taxon>Choreotrichia</taxon>
        <taxon>Choreotrichida</taxon>
        <taxon>Strombidinopsidae</taxon>
        <taxon>Strombidinopsis</taxon>
    </lineage>
</organism>
<keyword evidence="8" id="KW-0460">Magnesium</keyword>
<dbReference type="PANTHER" id="PTHR24567">
    <property type="entry name" value="CRP FAMILY TRANSCRIPTIONAL REGULATORY PROTEIN"/>
    <property type="match status" value="1"/>
</dbReference>
<dbReference type="InterPro" id="IPR018490">
    <property type="entry name" value="cNMP-bd_dom_sf"/>
</dbReference>
<name>A0A7S3WEK4_9SPIT</name>
<gene>
    <name evidence="12" type="ORF">SACU0126_LOCUS13591</name>
</gene>